<name>B3ES81_AMOA5</name>
<keyword evidence="2" id="KW-1185">Reference proteome</keyword>
<dbReference type="Pfam" id="PF10116">
    <property type="entry name" value="Host_attach"/>
    <property type="match status" value="1"/>
</dbReference>
<proteinExistence type="predicted"/>
<dbReference type="InterPro" id="IPR019291">
    <property type="entry name" value="Host_attachment_protein"/>
</dbReference>
<dbReference type="OrthoDB" id="1110966at2"/>
<reference evidence="1 2" key="1">
    <citation type="journal article" date="2010" name="J. Bacteriol.">
        <title>The genome of the amoeba symbiont 'Candidatus Amoebophilus asiaticus' reveals common mechanisms for host cell interaction among amoeba-associated bacteria.</title>
        <authorList>
            <person name="Schmitz-Esser S."/>
            <person name="Tischler P."/>
            <person name="Arnold R."/>
            <person name="Montanaro J."/>
            <person name="Wagner M."/>
            <person name="Rattei T."/>
            <person name="Horn M."/>
        </authorList>
    </citation>
    <scope>NUCLEOTIDE SEQUENCE [LARGE SCALE GENOMIC DNA]</scope>
    <source>
        <strain evidence="1 2">5a2</strain>
    </source>
</reference>
<evidence type="ECO:0000313" key="2">
    <source>
        <dbReference type="Proteomes" id="UP000001227"/>
    </source>
</evidence>
<protein>
    <recommendedName>
        <fullName evidence="3">Host attachment protein</fullName>
    </recommendedName>
</protein>
<dbReference type="KEGG" id="aas:Aasi_0693"/>
<dbReference type="HOGENOM" id="CLU_1891780_0_0_10"/>
<dbReference type="AlphaFoldDB" id="B3ES81"/>
<sequence>MDRKLVIVADAAKAYFAVGEQKRLHRIILEMVNEDLDTHEPDPKRNGRTIGGLNFYDPHTDLKESESQAFVKKIMDTLNHFMEEQHYESLILVATPKMLGLIRKKLKPHWNVVHSLALEATQMSLQELERKVFS</sequence>
<organism evidence="1 2">
    <name type="scientific">Amoebophilus asiaticus (strain 5a2)</name>
    <dbReference type="NCBI Taxonomy" id="452471"/>
    <lineage>
        <taxon>Bacteria</taxon>
        <taxon>Pseudomonadati</taxon>
        <taxon>Bacteroidota</taxon>
        <taxon>Cytophagia</taxon>
        <taxon>Cytophagales</taxon>
        <taxon>Amoebophilaceae</taxon>
        <taxon>Candidatus Amoebophilus</taxon>
    </lineage>
</organism>
<dbReference type="Proteomes" id="UP000001227">
    <property type="component" value="Chromosome"/>
</dbReference>
<evidence type="ECO:0008006" key="3">
    <source>
        <dbReference type="Google" id="ProtNLM"/>
    </source>
</evidence>
<dbReference type="RefSeq" id="WP_012472850.1">
    <property type="nucleotide sequence ID" value="NC_010830.1"/>
</dbReference>
<dbReference type="EMBL" id="CP001102">
    <property type="protein sequence ID" value="ACE06083.1"/>
    <property type="molecule type" value="Genomic_DNA"/>
</dbReference>
<gene>
    <name evidence="1" type="ordered locus">Aasi_0693</name>
</gene>
<dbReference type="eggNOG" id="COG5622">
    <property type="taxonomic scope" value="Bacteria"/>
</dbReference>
<accession>B3ES81</accession>
<evidence type="ECO:0000313" key="1">
    <source>
        <dbReference type="EMBL" id="ACE06083.1"/>
    </source>
</evidence>